<feature type="domain" description="NAD-dependent epimerase/dehydratase" evidence="2">
    <location>
        <begin position="3"/>
        <end position="218"/>
    </location>
</feature>
<dbReference type="NCBIfam" id="TIGR01777">
    <property type="entry name" value="yfcH"/>
    <property type="match status" value="1"/>
</dbReference>
<reference evidence="4 5" key="1">
    <citation type="submission" date="2021-03" db="EMBL/GenBank/DDBJ databases">
        <title>Genomic Encyclopedia of Type Strains, Phase IV (KMG-IV): sequencing the most valuable type-strain genomes for metagenomic binning, comparative biology and taxonomic classification.</title>
        <authorList>
            <person name="Goeker M."/>
        </authorList>
    </citation>
    <scope>NUCLEOTIDE SEQUENCE [LARGE SCALE GENOMIC DNA]</scope>
    <source>
        <strain evidence="4 5">DSM 26675</strain>
    </source>
</reference>
<dbReference type="InterPro" id="IPR013549">
    <property type="entry name" value="DUF1731"/>
</dbReference>
<organism evidence="4 5">
    <name type="scientific">Cytobacillus eiseniae</name>
    <dbReference type="NCBI Taxonomy" id="762947"/>
    <lineage>
        <taxon>Bacteria</taxon>
        <taxon>Bacillati</taxon>
        <taxon>Bacillota</taxon>
        <taxon>Bacilli</taxon>
        <taxon>Bacillales</taxon>
        <taxon>Bacillaceae</taxon>
        <taxon>Cytobacillus</taxon>
    </lineage>
</organism>
<protein>
    <submittedName>
        <fullName evidence="4">Uncharacterized protein (TIGR01777 family)</fullName>
    </submittedName>
</protein>
<comment type="caution">
    <text evidence="4">The sequence shown here is derived from an EMBL/GenBank/DDBJ whole genome shotgun (WGS) entry which is preliminary data.</text>
</comment>
<sequence>MKIAISGGTGFVGLSLTKELIDKGHEVFILTRSIKNKKNTEKMTYVQWLNEGDHPARALEGIDVLINLAGESINSGRWTDKRKKNILDSRIFTTKEILNILNQFQKKPQAFIQASAIGYYGLSNTLTFTEESTHTGSDFLAQTVQKWELQASAAKEEKIRTVYCRFGIILDKNGGALPRIAMPYSFFVGGTVGSGKQWVSWIHLHDVVKAIEFVITTNEIEGPVNFTAPNPVSMREFGKTLGKVLERPHWIPAPAFALKIALGEMSILVLEGQKVIPNKLVSHGFTFSFPKLDDALKDIYRPVTN</sequence>
<dbReference type="EMBL" id="JAGIKZ010000025">
    <property type="protein sequence ID" value="MBP2242697.1"/>
    <property type="molecule type" value="Genomic_DNA"/>
</dbReference>
<dbReference type="Proteomes" id="UP001519293">
    <property type="component" value="Unassembled WGS sequence"/>
</dbReference>
<dbReference type="InterPro" id="IPR036291">
    <property type="entry name" value="NAD(P)-bd_dom_sf"/>
</dbReference>
<keyword evidence="5" id="KW-1185">Reference proteome</keyword>
<evidence type="ECO:0000259" key="3">
    <source>
        <dbReference type="Pfam" id="PF08338"/>
    </source>
</evidence>
<dbReference type="InterPro" id="IPR001509">
    <property type="entry name" value="Epimerase_deHydtase"/>
</dbReference>
<dbReference type="Gene3D" id="3.40.50.720">
    <property type="entry name" value="NAD(P)-binding Rossmann-like Domain"/>
    <property type="match status" value="1"/>
</dbReference>
<evidence type="ECO:0000313" key="5">
    <source>
        <dbReference type="Proteomes" id="UP001519293"/>
    </source>
</evidence>
<feature type="domain" description="DUF1731" evidence="3">
    <location>
        <begin position="253"/>
        <end position="299"/>
    </location>
</feature>
<proteinExistence type="inferred from homology"/>
<dbReference type="Pfam" id="PF01370">
    <property type="entry name" value="Epimerase"/>
    <property type="match status" value="1"/>
</dbReference>
<evidence type="ECO:0000259" key="2">
    <source>
        <dbReference type="Pfam" id="PF01370"/>
    </source>
</evidence>
<dbReference type="PANTHER" id="PTHR11092">
    <property type="entry name" value="SUGAR NUCLEOTIDE EPIMERASE RELATED"/>
    <property type="match status" value="1"/>
</dbReference>
<gene>
    <name evidence="4" type="ORF">J2Z40_003277</name>
</gene>
<evidence type="ECO:0000256" key="1">
    <source>
        <dbReference type="ARBA" id="ARBA00009353"/>
    </source>
</evidence>
<name>A0ABS4RIF8_9BACI</name>
<dbReference type="Pfam" id="PF08338">
    <property type="entry name" value="DUF1731"/>
    <property type="match status" value="1"/>
</dbReference>
<accession>A0ABS4RIF8</accession>
<comment type="similarity">
    <text evidence="1">Belongs to the NAD(P)-dependent epimerase/dehydratase family. SDR39U1 subfamily.</text>
</comment>
<dbReference type="SUPFAM" id="SSF51735">
    <property type="entry name" value="NAD(P)-binding Rossmann-fold domains"/>
    <property type="match status" value="1"/>
</dbReference>
<evidence type="ECO:0000313" key="4">
    <source>
        <dbReference type="EMBL" id="MBP2242697.1"/>
    </source>
</evidence>
<dbReference type="PANTHER" id="PTHR11092:SF0">
    <property type="entry name" value="EPIMERASE FAMILY PROTEIN SDR39U1"/>
    <property type="match status" value="1"/>
</dbReference>
<dbReference type="CDD" id="cd05242">
    <property type="entry name" value="SDR_a8"/>
    <property type="match status" value="1"/>
</dbReference>
<dbReference type="InterPro" id="IPR010099">
    <property type="entry name" value="SDR39U1"/>
</dbReference>
<dbReference type="RefSeq" id="WP_066391764.1">
    <property type="nucleotide sequence ID" value="NZ_JAGIKZ010000025.1"/>
</dbReference>